<name>A0AAV9VUX6_9PEZI</name>
<proteinExistence type="predicted"/>
<dbReference type="EMBL" id="JAVHJL010000010">
    <property type="protein sequence ID" value="KAK6496965.1"/>
    <property type="molecule type" value="Genomic_DNA"/>
</dbReference>
<keyword evidence="3" id="KW-1185">Reference proteome</keyword>
<feature type="region of interest" description="Disordered" evidence="1">
    <location>
        <begin position="24"/>
        <end position="44"/>
    </location>
</feature>
<evidence type="ECO:0008006" key="4">
    <source>
        <dbReference type="Google" id="ProtNLM"/>
    </source>
</evidence>
<protein>
    <recommendedName>
        <fullName evidence="4">Tachykinin family protein</fullName>
    </recommendedName>
</protein>
<gene>
    <name evidence="2" type="ORF">TWF481_001944</name>
</gene>
<organism evidence="2 3">
    <name type="scientific">Arthrobotrys musiformis</name>
    <dbReference type="NCBI Taxonomy" id="47236"/>
    <lineage>
        <taxon>Eukaryota</taxon>
        <taxon>Fungi</taxon>
        <taxon>Dikarya</taxon>
        <taxon>Ascomycota</taxon>
        <taxon>Pezizomycotina</taxon>
        <taxon>Orbiliomycetes</taxon>
        <taxon>Orbiliales</taxon>
        <taxon>Orbiliaceae</taxon>
        <taxon>Arthrobotrys</taxon>
    </lineage>
</organism>
<evidence type="ECO:0000313" key="2">
    <source>
        <dbReference type="EMBL" id="KAK6496965.1"/>
    </source>
</evidence>
<sequence>MEFQFIDNTNIDASARKTIRSSVMRGRNAGKTRPKRQPLQGRDPSKLRVLVPDVANINRKGVDRNGPDLEDPASRMLATVGNEFTVLRYPKPLDSHMQRIVRQFMDMTSAIIYPKDLCIDVKESYAIWFEFFQRDEAFFHCLLAMAQALSDWRQGGQGESIKVMRYLANTYRCINEKLKKEGTPDDATVAVVMSITMHNNLLRAPGGAKVHLNALQRMVELRGGLSSFSAMLLLHKICRTDIEFSLQSGSLPRFYRDEFPYVMMRSSPLWLDAAYEAFITTMNAQVYNLEIQSIFRDTLFVSKFLNILKATNQKLDPLVFQEMLISTGYRLMHTCPLDGVRILGLADNICHLALSALVATMLIRKSHSKLSYPFLAGLFRDTIASAMDDPTMDDNFLLWTLFVAGISVLNVKEDTWLQLNLRLLISRMKLESWQGAKIILRAYPWIDYFHDEPGREIWSVLVSN</sequence>
<dbReference type="AlphaFoldDB" id="A0AAV9VUX6"/>
<accession>A0AAV9VUX6</accession>
<dbReference type="Proteomes" id="UP001370758">
    <property type="component" value="Unassembled WGS sequence"/>
</dbReference>
<dbReference type="PANTHER" id="PTHR37540">
    <property type="entry name" value="TRANSCRIPTION FACTOR (ACR-2), PUTATIVE-RELATED-RELATED"/>
    <property type="match status" value="1"/>
</dbReference>
<comment type="caution">
    <text evidence="2">The sequence shown here is derived from an EMBL/GenBank/DDBJ whole genome shotgun (WGS) entry which is preliminary data.</text>
</comment>
<dbReference type="PANTHER" id="PTHR37540:SF9">
    <property type="entry name" value="ZN(2)-C6 FUNGAL-TYPE DOMAIN-CONTAINING PROTEIN"/>
    <property type="match status" value="1"/>
</dbReference>
<reference evidence="2 3" key="1">
    <citation type="submission" date="2023-08" db="EMBL/GenBank/DDBJ databases">
        <authorList>
            <person name="Palmer J.M."/>
        </authorList>
    </citation>
    <scope>NUCLEOTIDE SEQUENCE [LARGE SCALE GENOMIC DNA]</scope>
    <source>
        <strain evidence="2 3">TWF481</strain>
    </source>
</reference>
<evidence type="ECO:0000256" key="1">
    <source>
        <dbReference type="SAM" id="MobiDB-lite"/>
    </source>
</evidence>
<evidence type="ECO:0000313" key="3">
    <source>
        <dbReference type="Proteomes" id="UP001370758"/>
    </source>
</evidence>